<proteinExistence type="predicted"/>
<name>A0A8K0TPD3_9PEZI</name>
<dbReference type="Proteomes" id="UP000813385">
    <property type="component" value="Unassembled WGS sequence"/>
</dbReference>
<feature type="compositionally biased region" description="Basic and acidic residues" evidence="1">
    <location>
        <begin position="102"/>
        <end position="112"/>
    </location>
</feature>
<evidence type="ECO:0000313" key="2">
    <source>
        <dbReference type="EMBL" id="KAH7366862.1"/>
    </source>
</evidence>
<gene>
    <name evidence="2" type="ORF">B0T11DRAFT_347999</name>
</gene>
<keyword evidence="3" id="KW-1185">Reference proteome</keyword>
<dbReference type="EMBL" id="JAGPXD010000002">
    <property type="protein sequence ID" value="KAH7366862.1"/>
    <property type="molecule type" value="Genomic_DNA"/>
</dbReference>
<accession>A0A8K0TPD3</accession>
<evidence type="ECO:0000256" key="1">
    <source>
        <dbReference type="SAM" id="MobiDB-lite"/>
    </source>
</evidence>
<sequence>MADAAVPSGRLPAQWILALALPKKMSQEKRKKTASSVCQPPRRQALFGGRGWLVVDSQAGDARQGRPETGASWLGDLLRESVGPLRLGMAHVFSRNPRSRAVPRDRTKENRRQRGPGIEPGFQIAASMCARFYKRPIRGGAVSPEPLARCGNWWTARAWQQPVMVMEGRSALTEESWLVFWTSTIGADHPPGGGHTLVVAAEGFSDARLEVNFAVSCFLPALMLLLPRVKKSLWLATRRVLISLKPVPRFQCGALAEKRHGVRGKTLNDPTVGRLLGGAGHGAGKLGGFFPVRFRGADWLERLRPFCSWLARAADQTG</sequence>
<comment type="caution">
    <text evidence="2">The sequence shown here is derived from an EMBL/GenBank/DDBJ whole genome shotgun (WGS) entry which is preliminary data.</text>
</comment>
<evidence type="ECO:0000313" key="3">
    <source>
        <dbReference type="Proteomes" id="UP000813385"/>
    </source>
</evidence>
<protein>
    <submittedName>
        <fullName evidence="2">Uncharacterized protein</fullName>
    </submittedName>
</protein>
<dbReference type="AlphaFoldDB" id="A0A8K0TPD3"/>
<organism evidence="2 3">
    <name type="scientific">Plectosphaerella cucumerina</name>
    <dbReference type="NCBI Taxonomy" id="40658"/>
    <lineage>
        <taxon>Eukaryota</taxon>
        <taxon>Fungi</taxon>
        <taxon>Dikarya</taxon>
        <taxon>Ascomycota</taxon>
        <taxon>Pezizomycotina</taxon>
        <taxon>Sordariomycetes</taxon>
        <taxon>Hypocreomycetidae</taxon>
        <taxon>Glomerellales</taxon>
        <taxon>Plectosphaerellaceae</taxon>
        <taxon>Plectosphaerella</taxon>
    </lineage>
</organism>
<reference evidence="2" key="1">
    <citation type="journal article" date="2021" name="Nat. Commun.">
        <title>Genetic determinants of endophytism in the Arabidopsis root mycobiome.</title>
        <authorList>
            <person name="Mesny F."/>
            <person name="Miyauchi S."/>
            <person name="Thiergart T."/>
            <person name="Pickel B."/>
            <person name="Atanasova L."/>
            <person name="Karlsson M."/>
            <person name="Huettel B."/>
            <person name="Barry K.W."/>
            <person name="Haridas S."/>
            <person name="Chen C."/>
            <person name="Bauer D."/>
            <person name="Andreopoulos W."/>
            <person name="Pangilinan J."/>
            <person name="LaButti K."/>
            <person name="Riley R."/>
            <person name="Lipzen A."/>
            <person name="Clum A."/>
            <person name="Drula E."/>
            <person name="Henrissat B."/>
            <person name="Kohler A."/>
            <person name="Grigoriev I.V."/>
            <person name="Martin F.M."/>
            <person name="Hacquard S."/>
        </authorList>
    </citation>
    <scope>NUCLEOTIDE SEQUENCE</scope>
    <source>
        <strain evidence="2">MPI-CAGE-AT-0016</strain>
    </source>
</reference>
<feature type="region of interest" description="Disordered" evidence="1">
    <location>
        <begin position="96"/>
        <end position="118"/>
    </location>
</feature>